<reference evidence="1" key="1">
    <citation type="journal article" date="2022" name="Front. Microbiol.">
        <title>Feed Insects as a Reservoir of Granadaene-Producing Lactococci.</title>
        <authorList>
            <person name="Neuzil-Bunesova V."/>
            <person name="Ramirez Garcia A."/>
            <person name="Modrackova N."/>
            <person name="Makovska M."/>
            <person name="Sabolova M."/>
            <person name="Sproer C."/>
            <person name="Bunk B."/>
            <person name="Blom J."/>
            <person name="Schwab C."/>
        </authorList>
    </citation>
    <scope>NUCLEOTIDE SEQUENCE</scope>
    <source>
        <strain evidence="1">I4/6O</strain>
    </source>
</reference>
<gene>
    <name evidence="1" type="ORF">LMK00_04355</name>
</gene>
<dbReference type="RefSeq" id="WP_252170358.1">
    <property type="nucleotide sequence ID" value="NZ_CP086395.1"/>
</dbReference>
<accession>A0A9Q8Y382</accession>
<dbReference type="EMBL" id="CP086395">
    <property type="protein sequence ID" value="USJ21242.1"/>
    <property type="molecule type" value="Genomic_DNA"/>
</dbReference>
<name>A0A9Q8Y382_9LACT</name>
<sequence>MEKFGARDQNPEKYPFRTPEEVAALATKNGMSVPEFMRLYLDNLYEAETMCWNTSTRFKAFILSLRRVDLDKKATSGKPLQGIRVIYRTEKEQAKREIAIIGIVSQGNTTYTLAKKFQECIGKEVFIYKAYQKEKYLVAIDVEAINDSIEGEER</sequence>
<dbReference type="KEGG" id="lfo:LMK00_04355"/>
<evidence type="ECO:0000313" key="2">
    <source>
        <dbReference type="Proteomes" id="UP001056730"/>
    </source>
</evidence>
<dbReference type="Proteomes" id="UP001056730">
    <property type="component" value="Chromosome"/>
</dbReference>
<dbReference type="AlphaFoldDB" id="A0A9Q8Y382"/>
<protein>
    <submittedName>
        <fullName evidence="1">Uncharacterized protein</fullName>
    </submittedName>
</protein>
<evidence type="ECO:0000313" key="1">
    <source>
        <dbReference type="EMBL" id="USJ21242.1"/>
    </source>
</evidence>
<organism evidence="1 2">
    <name type="scientific">Lactococcus formosensis</name>
    <dbReference type="NCBI Taxonomy" id="1281486"/>
    <lineage>
        <taxon>Bacteria</taxon>
        <taxon>Bacillati</taxon>
        <taxon>Bacillota</taxon>
        <taxon>Bacilli</taxon>
        <taxon>Lactobacillales</taxon>
        <taxon>Streptococcaceae</taxon>
        <taxon>Lactococcus</taxon>
    </lineage>
</organism>
<proteinExistence type="predicted"/>